<dbReference type="GO" id="GO:0009239">
    <property type="term" value="P:enterobactin biosynthetic process"/>
    <property type="evidence" value="ECO:0007669"/>
    <property type="project" value="UniProtKB-UniPathway"/>
</dbReference>
<dbReference type="GO" id="GO:0000287">
    <property type="term" value="F:magnesium ion binding"/>
    <property type="evidence" value="ECO:0007669"/>
    <property type="project" value="InterPro"/>
</dbReference>
<reference evidence="16 17" key="1">
    <citation type="submission" date="2020-02" db="EMBL/GenBank/DDBJ databases">
        <title>Rhodobacter algicola sp. nov., isolated from microalga culture.</title>
        <authorList>
            <person name="Park C.-Y."/>
        </authorList>
    </citation>
    <scope>NUCLEOTIDE SEQUENCE [LARGE SCALE GENOMIC DNA]</scope>
    <source>
        <strain evidence="16 17">ETT8</strain>
    </source>
</reference>
<evidence type="ECO:0000256" key="2">
    <source>
        <dbReference type="ARBA" id="ARBA00004993"/>
    </source>
</evidence>
<feature type="binding site" evidence="12">
    <location>
        <position position="148"/>
    </location>
    <ligand>
        <name>CoA</name>
        <dbReference type="ChEBI" id="CHEBI:57287"/>
    </ligand>
</feature>
<dbReference type="RefSeq" id="WP_164611889.1">
    <property type="nucleotide sequence ID" value="NZ_JAAIKE010000003.1"/>
</dbReference>
<comment type="catalytic activity">
    <reaction evidence="11">
        <text>apo-[peptidyl-carrier protein] + CoA = holo-[peptidyl-carrier protein] + adenosine 3',5'-bisphosphate + H(+)</text>
        <dbReference type="Rhea" id="RHEA:46228"/>
        <dbReference type="Rhea" id="RHEA-COMP:11479"/>
        <dbReference type="Rhea" id="RHEA-COMP:11480"/>
        <dbReference type="ChEBI" id="CHEBI:15378"/>
        <dbReference type="ChEBI" id="CHEBI:29999"/>
        <dbReference type="ChEBI" id="CHEBI:57287"/>
        <dbReference type="ChEBI" id="CHEBI:58343"/>
        <dbReference type="ChEBI" id="CHEBI:64479"/>
    </reaction>
</comment>
<protein>
    <recommendedName>
        <fullName evidence="5">Enterobactin synthase component D</fullName>
    </recommendedName>
    <alternativeName>
        <fullName evidence="8">4'-phosphopantetheinyl transferase EntD</fullName>
    </alternativeName>
    <alternativeName>
        <fullName evidence="9">Enterochelin synthase D</fullName>
    </alternativeName>
</protein>
<comment type="caution">
    <text evidence="16">The sequence shown here is derived from an EMBL/GenBank/DDBJ whole genome shotgun (WGS) entry which is preliminary data.</text>
</comment>
<dbReference type="InterPro" id="IPR037143">
    <property type="entry name" value="4-PPantetheinyl_Trfase_dom_sf"/>
</dbReference>
<dbReference type="Pfam" id="PF01648">
    <property type="entry name" value="ACPS"/>
    <property type="match status" value="1"/>
</dbReference>
<evidence type="ECO:0000256" key="9">
    <source>
        <dbReference type="ARBA" id="ARBA00031996"/>
    </source>
</evidence>
<feature type="domain" description="4'-phosphopantetheinyl transferase N-terminal" evidence="15">
    <location>
        <begin position="36"/>
        <end position="99"/>
    </location>
</feature>
<feature type="binding site" evidence="12">
    <location>
        <position position="152"/>
    </location>
    <ligand>
        <name>CoA</name>
        <dbReference type="ChEBI" id="CHEBI:57287"/>
    </ligand>
</feature>
<evidence type="ECO:0000259" key="14">
    <source>
        <dbReference type="Pfam" id="PF01648"/>
    </source>
</evidence>
<dbReference type="GO" id="GO:0005886">
    <property type="term" value="C:plasma membrane"/>
    <property type="evidence" value="ECO:0007669"/>
    <property type="project" value="TreeGrafter"/>
</dbReference>
<evidence type="ECO:0000256" key="11">
    <source>
        <dbReference type="ARBA" id="ARBA00049191"/>
    </source>
</evidence>
<dbReference type="GO" id="GO:0009366">
    <property type="term" value="C:enterobactin synthetase complex"/>
    <property type="evidence" value="ECO:0007669"/>
    <property type="project" value="InterPro"/>
</dbReference>
<evidence type="ECO:0000256" key="7">
    <source>
        <dbReference type="ARBA" id="ARBA00023191"/>
    </source>
</evidence>
<proteinExistence type="inferred from homology"/>
<evidence type="ECO:0000313" key="16">
    <source>
        <dbReference type="EMBL" id="NEX46820.1"/>
    </source>
</evidence>
<dbReference type="SUPFAM" id="SSF56214">
    <property type="entry name" value="4'-phosphopantetheinyl transferase"/>
    <property type="match status" value="1"/>
</dbReference>
<comment type="catalytic activity">
    <reaction evidence="10">
        <text>apo-[aryl-carrier protein] + CoA = holo-[aryl-carrier protein] + adenosine 3',5'-bisphosphate + H(+)</text>
        <dbReference type="Rhea" id="RHEA:48404"/>
        <dbReference type="Rhea" id="RHEA-COMP:15903"/>
        <dbReference type="Rhea" id="RHEA-COMP:17557"/>
        <dbReference type="ChEBI" id="CHEBI:15378"/>
        <dbReference type="ChEBI" id="CHEBI:29999"/>
        <dbReference type="ChEBI" id="CHEBI:57287"/>
        <dbReference type="ChEBI" id="CHEBI:58343"/>
        <dbReference type="ChEBI" id="CHEBI:64479"/>
    </reaction>
</comment>
<keyword evidence="6 16" id="KW-0808">Transferase</keyword>
<organism evidence="16 17">
    <name type="scientific">Pseudotabrizicola algicola</name>
    <dbReference type="NCBI Taxonomy" id="2709381"/>
    <lineage>
        <taxon>Bacteria</taxon>
        <taxon>Pseudomonadati</taxon>
        <taxon>Pseudomonadota</taxon>
        <taxon>Alphaproteobacteria</taxon>
        <taxon>Rhodobacterales</taxon>
        <taxon>Paracoccaceae</taxon>
        <taxon>Pseudotabrizicola</taxon>
    </lineage>
</organism>
<feature type="binding site" evidence="12">
    <location>
        <position position="52"/>
    </location>
    <ligand>
        <name>CoA</name>
        <dbReference type="ChEBI" id="CHEBI:57287"/>
    </ligand>
</feature>
<sequence>MPDAALLAALRGIVPAGAGLGRADPRADHPLLAGEAIAGAVPARLREFAAGRAAARRAMAAIGEVAAQAIPMGADRAPQWPPAVTGSITHTDSHCLAVALPSTLCRGIGIDLEADTPLDMALWDVVLRPDERDGMTGAQAKAIFCAKEAAYKAQYAQSRQLFGFDTLHVTFAGNHFAATFTRDVPPFCGGDRIAGSVLRVAGHLLAAAHIPPHG</sequence>
<feature type="binding site" evidence="12">
    <location>
        <position position="44"/>
    </location>
    <ligand>
        <name>CoA</name>
        <dbReference type="ChEBI" id="CHEBI:57287"/>
    </ligand>
</feature>
<comment type="function">
    <text evidence="1">Involved in the biosynthesis of the siderophore enterobactin (enterochelin), which is a macrocyclic trimeric lactone of N-(2,3-dihydroxybenzoyl)-serine. The serine trilactone serves as a scaffolding for the three catechol functionalities that provide hexadentate coordination for the tightly ligated iron(2+) atoms. Plays an essential role in the assembly of the enterobactin by catalyzing the transfer of the 4'-phosphopantetheine (Ppant) moiety from coenzyme A to the apo-domains of both EntB (ArCP domain) and EntF (PCP domain) to yield their holo-forms which make them competent for the activation of 2,3-dihydroxybenzoate (DHB) and L-serine, respectively.</text>
</comment>
<keyword evidence="7" id="KW-0259">Enterobactin biosynthesis</keyword>
<gene>
    <name evidence="16" type="ORF">G3572_11430</name>
</gene>
<dbReference type="EMBL" id="JAAIKE010000003">
    <property type="protein sequence ID" value="NEX46820.1"/>
    <property type="molecule type" value="Genomic_DNA"/>
</dbReference>
<keyword evidence="13" id="KW-0479">Metal-binding</keyword>
<keyword evidence="17" id="KW-1185">Reference proteome</keyword>
<dbReference type="InterPro" id="IPR041354">
    <property type="entry name" value="4PPT_N"/>
</dbReference>
<evidence type="ECO:0000256" key="10">
    <source>
        <dbReference type="ARBA" id="ARBA00049176"/>
    </source>
</evidence>
<dbReference type="AlphaFoldDB" id="A0A6B3RLA0"/>
<dbReference type="PANTHER" id="PTHR38096">
    <property type="entry name" value="ENTEROBACTIN SYNTHASE COMPONENT D"/>
    <property type="match status" value="1"/>
</dbReference>
<feature type="binding site" evidence="12">
    <location>
        <begin position="89"/>
        <end position="90"/>
    </location>
    <ligand>
        <name>CoA</name>
        <dbReference type="ChEBI" id="CHEBI:57287"/>
    </ligand>
</feature>
<comment type="pathway">
    <text evidence="2">Siderophore biosynthesis; enterobactin biosynthesis.</text>
</comment>
<feature type="binding site" evidence="13">
    <location>
        <position position="113"/>
    </location>
    <ligand>
        <name>Mg(2+)</name>
        <dbReference type="ChEBI" id="CHEBI:18420"/>
    </ligand>
</feature>
<dbReference type="GO" id="GO:0008897">
    <property type="term" value="F:holo-[acyl-carrier-protein] synthase activity"/>
    <property type="evidence" value="ECO:0007669"/>
    <property type="project" value="InterPro"/>
</dbReference>
<feature type="domain" description="4'-phosphopantetheinyl transferase" evidence="14">
    <location>
        <begin position="107"/>
        <end position="179"/>
    </location>
</feature>
<dbReference type="UniPathway" id="UPA00017"/>
<evidence type="ECO:0000256" key="5">
    <source>
        <dbReference type="ARBA" id="ARBA00019087"/>
    </source>
</evidence>
<evidence type="ECO:0000313" key="17">
    <source>
        <dbReference type="Proteomes" id="UP000481421"/>
    </source>
</evidence>
<dbReference type="InterPro" id="IPR008278">
    <property type="entry name" value="4-PPantetheinyl_Trfase_dom"/>
</dbReference>
<dbReference type="PANTHER" id="PTHR38096:SF1">
    <property type="entry name" value="ENTEROBACTIN SYNTHASE COMPONENT D"/>
    <property type="match status" value="1"/>
</dbReference>
<evidence type="ECO:0000256" key="4">
    <source>
        <dbReference type="ARBA" id="ARBA00011503"/>
    </source>
</evidence>
<comment type="subunit">
    <text evidence="4">EntB, EntD, EntE, and EntF form a multienzyme complex called enterobactin synthase.</text>
</comment>
<evidence type="ECO:0000256" key="13">
    <source>
        <dbReference type="PIRSR" id="PIRSR603542-2"/>
    </source>
</evidence>
<keyword evidence="13" id="KW-0460">Magnesium</keyword>
<feature type="binding site" evidence="13">
    <location>
        <position position="111"/>
    </location>
    <ligand>
        <name>Mg(2+)</name>
        <dbReference type="ChEBI" id="CHEBI:18420"/>
    </ligand>
</feature>
<dbReference type="PRINTS" id="PR01399">
    <property type="entry name" value="ENTSNTHTASED"/>
</dbReference>
<evidence type="ECO:0000256" key="6">
    <source>
        <dbReference type="ARBA" id="ARBA00022679"/>
    </source>
</evidence>
<accession>A0A6B3RLA0</accession>
<comment type="cofactor">
    <cofactor evidence="13">
        <name>Mg(2+)</name>
        <dbReference type="ChEBI" id="CHEBI:18420"/>
    </cofactor>
</comment>
<evidence type="ECO:0000256" key="8">
    <source>
        <dbReference type="ARBA" id="ARBA00029894"/>
    </source>
</evidence>
<evidence type="ECO:0000256" key="3">
    <source>
        <dbReference type="ARBA" id="ARBA00008342"/>
    </source>
</evidence>
<dbReference type="Proteomes" id="UP000481421">
    <property type="component" value="Unassembled WGS sequence"/>
</dbReference>
<evidence type="ECO:0000256" key="1">
    <source>
        <dbReference type="ARBA" id="ARBA00003937"/>
    </source>
</evidence>
<feature type="binding site" evidence="12">
    <location>
        <position position="111"/>
    </location>
    <ligand>
        <name>CoA</name>
        <dbReference type="ChEBI" id="CHEBI:57287"/>
    </ligand>
</feature>
<dbReference type="Pfam" id="PF17837">
    <property type="entry name" value="4PPT_N"/>
    <property type="match status" value="1"/>
</dbReference>
<name>A0A6B3RLA0_9RHOB</name>
<comment type="similarity">
    <text evidence="3">Belongs to the P-Pant transferase superfamily. EntD family.</text>
</comment>
<evidence type="ECO:0000256" key="12">
    <source>
        <dbReference type="PIRSR" id="PIRSR603542-1"/>
    </source>
</evidence>
<dbReference type="InterPro" id="IPR003542">
    <property type="entry name" value="Enbac_synth_compD-like"/>
</dbReference>
<evidence type="ECO:0000259" key="15">
    <source>
        <dbReference type="Pfam" id="PF17837"/>
    </source>
</evidence>